<proteinExistence type="inferred from homology"/>
<evidence type="ECO:0000313" key="4">
    <source>
        <dbReference type="RefSeq" id="XP_023955228.1"/>
    </source>
</evidence>
<keyword evidence="2" id="KW-0809">Transit peptide</keyword>
<evidence type="ECO:0000256" key="1">
    <source>
        <dbReference type="ARBA" id="ARBA00007692"/>
    </source>
</evidence>
<dbReference type="GO" id="GO:0006390">
    <property type="term" value="P:mitochondrial transcription"/>
    <property type="evidence" value="ECO:0007669"/>
    <property type="project" value="TreeGrafter"/>
</dbReference>
<dbReference type="GO" id="GO:0005739">
    <property type="term" value="C:mitochondrion"/>
    <property type="evidence" value="ECO:0007669"/>
    <property type="project" value="TreeGrafter"/>
</dbReference>
<dbReference type="InterPro" id="IPR038538">
    <property type="entry name" value="MTERF_sf"/>
</dbReference>
<protein>
    <submittedName>
        <fullName evidence="4">Transcription termination factor 3, mitochondrial isoform X1</fullName>
    </submittedName>
</protein>
<evidence type="ECO:0000313" key="3">
    <source>
        <dbReference type="Proteomes" id="UP001652582"/>
    </source>
</evidence>
<dbReference type="CTD" id="51001"/>
<dbReference type="PANTHER" id="PTHR13068:SF112">
    <property type="entry name" value="TRANSCRIPTION TERMINATION FACTOR 3, MITOCHONDRIAL"/>
    <property type="match status" value="1"/>
</dbReference>
<dbReference type="Pfam" id="PF02536">
    <property type="entry name" value="mTERF"/>
    <property type="match status" value="1"/>
</dbReference>
<accession>A0A6J1PC65</accession>
<comment type="similarity">
    <text evidence="1">Belongs to the mTERF family.</text>
</comment>
<dbReference type="InterPro" id="IPR003690">
    <property type="entry name" value="MTERF"/>
</dbReference>
<sequence>MNLSYTIRRYFLISVKSNIRFVTNSVNLLDVRGKIPENPVNTLKDVSDITPYFPESFNLSAYINTSQSLQNLVHLNVNLSKIEKKPHIVNKILKLDLVNDIQKHILFLKDYIHVDNIGPFITKNPLILCEAIEDLEVRVNYLQSKHFNQDDIKRILSRNPFWLMFSTLRIDKRLGFFQQKFSLSGNEIRQLATKQPKIITYNLHHVNTNSFVIKEEMGFDDNEIKFLILDKPKLWMLNQKSLLQRFNYLHNVMKIQHSTILRHSNVLLYRNFLIKQRHMFLEKLGRAQYNPNKENYVPITALYEDTDVEFCRNYGKCHVDDFNIFLKTL</sequence>
<dbReference type="SMART" id="SM00733">
    <property type="entry name" value="Mterf"/>
    <property type="match status" value="6"/>
</dbReference>
<dbReference type="KEGG" id="bany:112058556"/>
<dbReference type="GeneID" id="112058556"/>
<dbReference type="OrthoDB" id="637682at2759"/>
<dbReference type="GO" id="GO:0061668">
    <property type="term" value="P:mitochondrial ribosome assembly"/>
    <property type="evidence" value="ECO:0007669"/>
    <property type="project" value="TreeGrafter"/>
</dbReference>
<dbReference type="Gene3D" id="1.25.70.10">
    <property type="entry name" value="Transcription termination factor 3, mitochondrial"/>
    <property type="match status" value="1"/>
</dbReference>
<gene>
    <name evidence="4" type="primary">LOC112058556</name>
</gene>
<reference evidence="4" key="1">
    <citation type="submission" date="2025-08" db="UniProtKB">
        <authorList>
            <consortium name="RefSeq"/>
        </authorList>
    </citation>
    <scope>IDENTIFICATION</scope>
</reference>
<organism evidence="3 4">
    <name type="scientific">Bicyclus anynana</name>
    <name type="common">Squinting bush brown butterfly</name>
    <dbReference type="NCBI Taxonomy" id="110368"/>
    <lineage>
        <taxon>Eukaryota</taxon>
        <taxon>Metazoa</taxon>
        <taxon>Ecdysozoa</taxon>
        <taxon>Arthropoda</taxon>
        <taxon>Hexapoda</taxon>
        <taxon>Insecta</taxon>
        <taxon>Pterygota</taxon>
        <taxon>Neoptera</taxon>
        <taxon>Endopterygota</taxon>
        <taxon>Lepidoptera</taxon>
        <taxon>Glossata</taxon>
        <taxon>Ditrysia</taxon>
        <taxon>Papilionoidea</taxon>
        <taxon>Nymphalidae</taxon>
        <taxon>Satyrinae</taxon>
        <taxon>Satyrini</taxon>
        <taxon>Mycalesina</taxon>
        <taxon>Bicyclus</taxon>
    </lineage>
</organism>
<dbReference type="RefSeq" id="XP_023955228.1">
    <property type="nucleotide sequence ID" value="XM_024099460.2"/>
</dbReference>
<keyword evidence="3" id="KW-1185">Reference proteome</keyword>
<dbReference type="AlphaFoldDB" id="A0A6J1PC65"/>
<dbReference type="GO" id="GO:0003676">
    <property type="term" value="F:nucleic acid binding"/>
    <property type="evidence" value="ECO:0007669"/>
    <property type="project" value="InterPro"/>
</dbReference>
<dbReference type="Proteomes" id="UP001652582">
    <property type="component" value="Chromosome 3"/>
</dbReference>
<name>A0A6J1PC65_BICAN</name>
<dbReference type="PANTHER" id="PTHR13068">
    <property type="entry name" value="CGI-12 PROTEIN-RELATED"/>
    <property type="match status" value="1"/>
</dbReference>
<evidence type="ECO:0000256" key="2">
    <source>
        <dbReference type="ARBA" id="ARBA00022946"/>
    </source>
</evidence>